<dbReference type="EMBL" id="JARUIS010000022">
    <property type="protein sequence ID" value="MDS1004515.1"/>
    <property type="molecule type" value="Genomic_DNA"/>
</dbReference>
<evidence type="ECO:0000256" key="1">
    <source>
        <dbReference type="SAM" id="Phobius"/>
    </source>
</evidence>
<evidence type="ECO:0000313" key="3">
    <source>
        <dbReference type="Proteomes" id="UP001182303"/>
    </source>
</evidence>
<name>A0AAE4FLR3_CLOSG</name>
<organism evidence="2 3">
    <name type="scientific">Clostridium sporogenes</name>
    <dbReference type="NCBI Taxonomy" id="1509"/>
    <lineage>
        <taxon>Bacteria</taxon>
        <taxon>Bacillati</taxon>
        <taxon>Bacillota</taxon>
        <taxon>Clostridia</taxon>
        <taxon>Eubacteriales</taxon>
        <taxon>Clostridiaceae</taxon>
        <taxon>Clostridium</taxon>
    </lineage>
</organism>
<gene>
    <name evidence="2" type="ORF">P9J83_13540</name>
</gene>
<protein>
    <submittedName>
        <fullName evidence="2">Uncharacterized protein</fullName>
    </submittedName>
</protein>
<evidence type="ECO:0000313" key="2">
    <source>
        <dbReference type="EMBL" id="MDS1004515.1"/>
    </source>
</evidence>
<proteinExistence type="predicted"/>
<comment type="caution">
    <text evidence="2">The sequence shown here is derived from an EMBL/GenBank/DDBJ whole genome shotgun (WGS) entry which is preliminary data.</text>
</comment>
<accession>A0AAE4FLR3</accession>
<dbReference type="Proteomes" id="UP001182303">
    <property type="component" value="Unassembled WGS sequence"/>
</dbReference>
<feature type="transmembrane region" description="Helical" evidence="1">
    <location>
        <begin position="7"/>
        <end position="25"/>
    </location>
</feature>
<keyword evidence="1" id="KW-1133">Transmembrane helix</keyword>
<reference evidence="2" key="1">
    <citation type="submission" date="2023-04" db="EMBL/GenBank/DDBJ databases">
        <title>Assessment of the microbiological origin of a defect in Grana Padano cheese.</title>
        <authorList>
            <person name="Zago M."/>
            <person name="Rossetti L."/>
            <person name="Bonvini B."/>
            <person name="Carminati D."/>
            <person name="Giraffa G."/>
        </authorList>
    </citation>
    <scope>NUCLEOTIDE SEQUENCE</scope>
    <source>
        <strain evidence="2">4990</strain>
    </source>
</reference>
<keyword evidence="1" id="KW-0472">Membrane</keyword>
<dbReference type="AlphaFoldDB" id="A0AAE4FLR3"/>
<keyword evidence="1" id="KW-0812">Transmembrane</keyword>
<sequence>MIIINKKIIIVTMILLIAIISLFIYHGKNNKKINIYDTVKETFLTDKGYSNEMSKHVSEKVFKSTNIYTVYDLNNSKYNKPFKIDFNLKEESQNKKSNLIFVKMIYSVEIKDSHNKTIGGSFDVPITFTVKNQNGNWYIISKEEKA</sequence>
<dbReference type="RefSeq" id="WP_310944072.1">
    <property type="nucleotide sequence ID" value="NZ_JARUIS010000022.1"/>
</dbReference>